<dbReference type="InterPro" id="IPR015915">
    <property type="entry name" value="Kelch-typ_b-propeller"/>
</dbReference>
<dbReference type="OrthoDB" id="45365at2759"/>
<reference evidence="2 3" key="1">
    <citation type="journal article" date="2013" name="Nature">
        <title>The genomes of four tapeworm species reveal adaptations to parasitism.</title>
        <authorList>
            <person name="Tsai I.J."/>
            <person name="Zarowiecki M."/>
            <person name="Holroyd N."/>
            <person name="Garciarrubio A."/>
            <person name="Sanchez-Flores A."/>
            <person name="Brooks K.L."/>
            <person name="Tracey A."/>
            <person name="Bobes R.J."/>
            <person name="Fragoso G."/>
            <person name="Sciutto E."/>
            <person name="Aslett M."/>
            <person name="Beasley H."/>
            <person name="Bennett H.M."/>
            <person name="Cai J."/>
            <person name="Camicia F."/>
            <person name="Clark R."/>
            <person name="Cucher M."/>
            <person name="De Silva N."/>
            <person name="Day T.A."/>
            <person name="Deplazes P."/>
            <person name="Estrada K."/>
            <person name="Fernandez C."/>
            <person name="Holland P.W."/>
            <person name="Hou J."/>
            <person name="Hu S."/>
            <person name="Huckvale T."/>
            <person name="Hung S.S."/>
            <person name="Kamenetzky L."/>
            <person name="Keane J.A."/>
            <person name="Kiss F."/>
            <person name="Koziol U."/>
            <person name="Lambert O."/>
            <person name="Liu K."/>
            <person name="Luo X."/>
            <person name="Luo Y."/>
            <person name="Macchiaroli N."/>
            <person name="Nichol S."/>
            <person name="Paps J."/>
            <person name="Parkinson J."/>
            <person name="Pouchkina-Stantcheva N."/>
            <person name="Riddiford N."/>
            <person name="Rosenzvit M."/>
            <person name="Salinas G."/>
            <person name="Wasmuth J.D."/>
            <person name="Zamanian M."/>
            <person name="Zheng Y."/>
            <person name="Cai X."/>
            <person name="Soberon X."/>
            <person name="Olson P.D."/>
            <person name="Laclette J.P."/>
            <person name="Brehm K."/>
            <person name="Berriman M."/>
            <person name="Garciarrubio A."/>
            <person name="Bobes R.J."/>
            <person name="Fragoso G."/>
            <person name="Sanchez-Flores A."/>
            <person name="Estrada K."/>
            <person name="Cevallos M.A."/>
            <person name="Morett E."/>
            <person name="Gonzalez V."/>
            <person name="Portillo T."/>
            <person name="Ochoa-Leyva A."/>
            <person name="Jose M.V."/>
            <person name="Sciutto E."/>
            <person name="Landa A."/>
            <person name="Jimenez L."/>
            <person name="Valdes V."/>
            <person name="Carrero J.C."/>
            <person name="Larralde C."/>
            <person name="Morales-Montor J."/>
            <person name="Limon-Lason J."/>
            <person name="Soberon X."/>
            <person name="Laclette J.P."/>
        </authorList>
    </citation>
    <scope>NUCLEOTIDE SEQUENCE [LARGE SCALE GENOMIC DNA]</scope>
</reference>
<dbReference type="Gene3D" id="2.120.10.80">
    <property type="entry name" value="Kelch-type beta propeller"/>
    <property type="match status" value="1"/>
</dbReference>
<dbReference type="Proteomes" id="UP000492820">
    <property type="component" value="Unassembled WGS sequence"/>
</dbReference>
<dbReference type="WBParaSite" id="EgrG_000078400">
    <property type="protein sequence ID" value="EgrG_000078400"/>
    <property type="gene ID" value="EgrG_000078400"/>
</dbReference>
<dbReference type="PANTHER" id="PTHR46375:SF3">
    <property type="entry name" value="KELCH REPEAT AND BTB DOMAIN-CONTAINING PROTEIN 13"/>
    <property type="match status" value="1"/>
</dbReference>
<reference evidence="2" key="2">
    <citation type="submission" date="2014-06" db="EMBL/GenBank/DDBJ databases">
        <authorList>
            <person name="Aslett M."/>
        </authorList>
    </citation>
    <scope>NUCLEOTIDE SEQUENCE</scope>
</reference>
<accession>A0A068WQ30</accession>
<dbReference type="Pfam" id="PF24681">
    <property type="entry name" value="Kelch_KLHDC2_KLHL20_DRC7"/>
    <property type="match status" value="1"/>
</dbReference>
<evidence type="ECO:0000256" key="1">
    <source>
        <dbReference type="ARBA" id="ARBA00022441"/>
    </source>
</evidence>
<dbReference type="InterPro" id="IPR052392">
    <property type="entry name" value="Kelch-BTB_domain-containing"/>
</dbReference>
<gene>
    <name evidence="2" type="ORF">EgrG_000078400</name>
</gene>
<sequence>MIYSAGGYLRYSLSNFEAYNRVTDTWRRLPDVPSPRSDLAAASVRGCIYLVGGRNNNNEQSNVDAPHMDCYDPTTNRWHTCAPMSVPRNRMAVGVVDDMIYAIGGLTHNVPHRTAEKYDVDDDLWTPIAPMHYPRIGLGVAVVNRLLYAVGGFDGERRLSSVERYDPEADAWSEVAPLNRPRSGAGPCVAYRRVHMAMEDASSQWDRRSLFCRFPTHAHMQSEEADAETRLNHQCSPQARTHNPPRLPLPDAVSQPFCEQLVEGRVGLTIAPV</sequence>
<evidence type="ECO:0000313" key="4">
    <source>
        <dbReference type="WBParaSite" id="EgrG_000078400"/>
    </source>
</evidence>
<dbReference type="AlphaFoldDB" id="A0A068WQ30"/>
<proteinExistence type="predicted"/>
<dbReference type="GO" id="GO:0016567">
    <property type="term" value="P:protein ubiquitination"/>
    <property type="evidence" value="ECO:0007669"/>
    <property type="project" value="UniProtKB-UniPathway"/>
</dbReference>
<dbReference type="UniPathway" id="UPA00143"/>
<keyword evidence="1" id="KW-0880">Kelch repeat</keyword>
<name>A0A068WQ30_ECHGR</name>
<dbReference type="PRINTS" id="PR00501">
    <property type="entry name" value="KELCHREPEAT"/>
</dbReference>
<reference evidence="4" key="3">
    <citation type="submission" date="2020-10" db="UniProtKB">
        <authorList>
            <consortium name="WormBaseParasite"/>
        </authorList>
    </citation>
    <scope>IDENTIFICATION</scope>
</reference>
<evidence type="ECO:0000313" key="3">
    <source>
        <dbReference type="Proteomes" id="UP000492820"/>
    </source>
</evidence>
<dbReference type="InterPro" id="IPR006652">
    <property type="entry name" value="Kelch_1"/>
</dbReference>
<dbReference type="SUPFAM" id="SSF117281">
    <property type="entry name" value="Kelch motif"/>
    <property type="match status" value="1"/>
</dbReference>
<organism evidence="2">
    <name type="scientific">Echinococcus granulosus</name>
    <name type="common">Hydatid tapeworm</name>
    <dbReference type="NCBI Taxonomy" id="6210"/>
    <lineage>
        <taxon>Eukaryota</taxon>
        <taxon>Metazoa</taxon>
        <taxon>Spiralia</taxon>
        <taxon>Lophotrochozoa</taxon>
        <taxon>Platyhelminthes</taxon>
        <taxon>Cestoda</taxon>
        <taxon>Eucestoda</taxon>
        <taxon>Cyclophyllidea</taxon>
        <taxon>Taeniidae</taxon>
        <taxon>Echinococcus</taxon>
        <taxon>Echinococcus granulosus group</taxon>
    </lineage>
</organism>
<dbReference type="EMBL" id="LK028585">
    <property type="protein sequence ID" value="CDS21882.1"/>
    <property type="molecule type" value="Genomic_DNA"/>
</dbReference>
<protein>
    <submittedName>
        <fullName evidence="2 4">Kelch ECH associated protein 1</fullName>
    </submittedName>
</protein>
<dbReference type="SMART" id="SM00612">
    <property type="entry name" value="Kelch"/>
    <property type="match status" value="4"/>
</dbReference>
<evidence type="ECO:0000313" key="2">
    <source>
        <dbReference type="EMBL" id="CDS21882.1"/>
    </source>
</evidence>
<dbReference type="PANTHER" id="PTHR46375">
    <property type="entry name" value="KELCH REPEAT AND BTB DOMAIN-CONTAINING PROTEIN 13-RELATED"/>
    <property type="match status" value="1"/>
</dbReference>